<evidence type="ECO:0000313" key="2">
    <source>
        <dbReference type="EMBL" id="MEI4832144.1"/>
    </source>
</evidence>
<evidence type="ECO:0000313" key="3">
    <source>
        <dbReference type="Proteomes" id="UP001367922"/>
    </source>
</evidence>
<keyword evidence="3" id="KW-1185">Reference proteome</keyword>
<organism evidence="2 3">
    <name type="scientific">Bacillus yunxiaonensis</name>
    <dbReference type="NCBI Taxonomy" id="3127665"/>
    <lineage>
        <taxon>Bacteria</taxon>
        <taxon>Bacillati</taxon>
        <taxon>Bacillota</taxon>
        <taxon>Bacilli</taxon>
        <taxon>Bacillales</taxon>
        <taxon>Bacillaceae</taxon>
        <taxon>Bacillus</taxon>
    </lineage>
</organism>
<evidence type="ECO:0000256" key="1">
    <source>
        <dbReference type="SAM" id="MobiDB-lite"/>
    </source>
</evidence>
<sequence>MNEGNIPFKEQNQADFTGDQQYKEKVPWKLGKHLNHNHVEKLNSLITDHHQRMFHLLNNKVT</sequence>
<gene>
    <name evidence="2" type="ORF">WAX78_22425</name>
</gene>
<accession>A0ABU8G1N9</accession>
<dbReference type="Proteomes" id="UP001367922">
    <property type="component" value="Unassembled WGS sequence"/>
</dbReference>
<feature type="region of interest" description="Disordered" evidence="1">
    <location>
        <begin position="1"/>
        <end position="20"/>
    </location>
</feature>
<name>A0ABU8G1N9_9BACI</name>
<reference evidence="2 3" key="1">
    <citation type="submission" date="2024-01" db="EMBL/GenBank/DDBJ databases">
        <title>Seven novel Bacillus-like species.</title>
        <authorList>
            <person name="Liu G."/>
        </authorList>
    </citation>
    <scope>NUCLEOTIDE SEQUENCE [LARGE SCALE GENOMIC DNA]</scope>
    <source>
        <strain evidence="2 3">FJAT-53711</strain>
    </source>
</reference>
<feature type="compositionally biased region" description="Polar residues" evidence="1">
    <location>
        <begin position="10"/>
        <end position="20"/>
    </location>
</feature>
<comment type="caution">
    <text evidence="2">The sequence shown here is derived from an EMBL/GenBank/DDBJ whole genome shotgun (WGS) entry which is preliminary data.</text>
</comment>
<dbReference type="RefSeq" id="WP_336484283.1">
    <property type="nucleotide sequence ID" value="NZ_JBAWSV010000011.1"/>
</dbReference>
<dbReference type="EMBL" id="JBAWSV010000011">
    <property type="protein sequence ID" value="MEI4832144.1"/>
    <property type="molecule type" value="Genomic_DNA"/>
</dbReference>
<protein>
    <submittedName>
        <fullName evidence="2">Uncharacterized protein</fullName>
    </submittedName>
</protein>
<proteinExistence type="predicted"/>